<evidence type="ECO:0000256" key="1">
    <source>
        <dbReference type="SAM" id="MobiDB-lite"/>
    </source>
</evidence>
<sequence length="88" mass="9215">MARKRPSPATSPAASRPPRRRRLGVGLAALALVVIVLMGLQWYRGHQLVRSCTGNGGSWDAERHACTFGGPNGAPSSSTPAPPEPATQ</sequence>
<dbReference type="AlphaFoldDB" id="A0A4Z1R4U9"/>
<keyword evidence="2" id="KW-1133">Transmembrane helix</keyword>
<gene>
    <name evidence="3" type="ORF">E4582_03540</name>
</gene>
<protein>
    <submittedName>
        <fullName evidence="3">Uncharacterized protein</fullName>
    </submittedName>
</protein>
<reference evidence="3 4" key="1">
    <citation type="submission" date="2019-01" db="EMBL/GenBank/DDBJ databases">
        <authorList>
            <person name="Zhang S."/>
        </authorList>
    </citation>
    <scope>NUCLEOTIDE SEQUENCE [LARGE SCALE GENOMIC DNA]</scope>
    <source>
        <strain evidence="3 4">1626</strain>
    </source>
</reference>
<dbReference type="Proteomes" id="UP000298681">
    <property type="component" value="Unassembled WGS sequence"/>
</dbReference>
<accession>A0A4Z1R4U9</accession>
<feature type="transmembrane region" description="Helical" evidence="2">
    <location>
        <begin position="23"/>
        <end position="43"/>
    </location>
</feature>
<keyword evidence="2" id="KW-0812">Transmembrane</keyword>
<dbReference type="RefSeq" id="WP_134673320.1">
    <property type="nucleotide sequence ID" value="NZ_SPUH01000001.1"/>
</dbReference>
<feature type="region of interest" description="Disordered" evidence="1">
    <location>
        <begin position="63"/>
        <end position="88"/>
    </location>
</feature>
<evidence type="ECO:0000256" key="2">
    <source>
        <dbReference type="SAM" id="Phobius"/>
    </source>
</evidence>
<organism evidence="3 4">
    <name type="scientific">Luteimonas yindakuii</name>
    <dbReference type="NCBI Taxonomy" id="2565782"/>
    <lineage>
        <taxon>Bacteria</taxon>
        <taxon>Pseudomonadati</taxon>
        <taxon>Pseudomonadota</taxon>
        <taxon>Gammaproteobacteria</taxon>
        <taxon>Lysobacterales</taxon>
        <taxon>Lysobacteraceae</taxon>
        <taxon>Luteimonas</taxon>
    </lineage>
</organism>
<proteinExistence type="predicted"/>
<feature type="region of interest" description="Disordered" evidence="1">
    <location>
        <begin position="1"/>
        <end position="22"/>
    </location>
</feature>
<evidence type="ECO:0000313" key="3">
    <source>
        <dbReference type="EMBL" id="TKS53936.1"/>
    </source>
</evidence>
<comment type="caution">
    <text evidence="3">The sequence shown here is derived from an EMBL/GenBank/DDBJ whole genome shotgun (WGS) entry which is preliminary data.</text>
</comment>
<evidence type="ECO:0000313" key="4">
    <source>
        <dbReference type="Proteomes" id="UP000298681"/>
    </source>
</evidence>
<feature type="compositionally biased region" description="Low complexity" evidence="1">
    <location>
        <begin position="7"/>
        <end position="16"/>
    </location>
</feature>
<keyword evidence="4" id="KW-1185">Reference proteome</keyword>
<name>A0A4Z1R4U9_9GAMM</name>
<dbReference type="EMBL" id="SPUH01000001">
    <property type="protein sequence ID" value="TKS53936.1"/>
    <property type="molecule type" value="Genomic_DNA"/>
</dbReference>
<keyword evidence="2" id="KW-0472">Membrane</keyword>